<evidence type="ECO:0000256" key="1">
    <source>
        <dbReference type="SAM" id="MobiDB-lite"/>
    </source>
</evidence>
<gene>
    <name evidence="2" type="ORF">PXEA_LOCUS4166</name>
</gene>
<dbReference type="EMBL" id="CAAALY010009795">
    <property type="protein sequence ID" value="VEL10726.1"/>
    <property type="molecule type" value="Genomic_DNA"/>
</dbReference>
<accession>A0A448WFS5</accession>
<sequence>MPPFPPVTSADASVTSIPTPIHERLDLRTTGEVCMSHSAPRHSHAHASTVRPYPHSYDLAKLSVANELSERDGGPSLCIGSVVPPELATIYQLLDQKIISPSGPCDTKISSFSHLDNVFTPTSLRPKNNNVNSISDCASEPFSSHVSSLKLNELFAEPNLSIRNEASQAQPSLNSQPYQHDCTQSSISTPSQVNDLAAIGTLLSRTGLATSGSVNPDAFLAGLVQLHRRHLGSLVPVSETAESDPAATLAAINWLLGAASSFGPSSLPGRSRMQFRLPLNWSHPNPSGSRTRLMVGQCIIWTRYLQRQTSISVPGSQSRRAFQSITEFLLMVKPCDGSNGVPGA</sequence>
<reference evidence="2" key="1">
    <citation type="submission" date="2018-11" db="EMBL/GenBank/DDBJ databases">
        <authorList>
            <consortium name="Pathogen Informatics"/>
        </authorList>
    </citation>
    <scope>NUCLEOTIDE SEQUENCE</scope>
</reference>
<name>A0A448WFS5_9PLAT</name>
<keyword evidence="3" id="KW-1185">Reference proteome</keyword>
<dbReference type="Proteomes" id="UP000784294">
    <property type="component" value="Unassembled WGS sequence"/>
</dbReference>
<evidence type="ECO:0000313" key="2">
    <source>
        <dbReference type="EMBL" id="VEL10726.1"/>
    </source>
</evidence>
<dbReference type="AlphaFoldDB" id="A0A448WFS5"/>
<organism evidence="2 3">
    <name type="scientific">Protopolystoma xenopodis</name>
    <dbReference type="NCBI Taxonomy" id="117903"/>
    <lineage>
        <taxon>Eukaryota</taxon>
        <taxon>Metazoa</taxon>
        <taxon>Spiralia</taxon>
        <taxon>Lophotrochozoa</taxon>
        <taxon>Platyhelminthes</taxon>
        <taxon>Monogenea</taxon>
        <taxon>Polyopisthocotylea</taxon>
        <taxon>Polystomatidea</taxon>
        <taxon>Polystomatidae</taxon>
        <taxon>Protopolystoma</taxon>
    </lineage>
</organism>
<comment type="caution">
    <text evidence="2">The sequence shown here is derived from an EMBL/GenBank/DDBJ whole genome shotgun (WGS) entry which is preliminary data.</text>
</comment>
<protein>
    <submittedName>
        <fullName evidence="2">Uncharacterized protein</fullName>
    </submittedName>
</protein>
<feature type="region of interest" description="Disordered" evidence="1">
    <location>
        <begin position="167"/>
        <end position="187"/>
    </location>
</feature>
<proteinExistence type="predicted"/>
<evidence type="ECO:0000313" key="3">
    <source>
        <dbReference type="Proteomes" id="UP000784294"/>
    </source>
</evidence>